<dbReference type="AlphaFoldDB" id="A0A917LX83"/>
<dbReference type="PANTHER" id="PTHR43576:SF2">
    <property type="entry name" value="INTRACELLULAR EXO-ALPHA-L-ARABINOFURANOSIDASE 2"/>
    <property type="match status" value="1"/>
</dbReference>
<comment type="similarity">
    <text evidence="2">Belongs to the glycosyl hydrolase 51 family.</text>
</comment>
<keyword evidence="6" id="KW-0119">Carbohydrate metabolism</keyword>
<evidence type="ECO:0000313" key="11">
    <source>
        <dbReference type="Proteomes" id="UP000647241"/>
    </source>
</evidence>
<dbReference type="Gene3D" id="2.60.40.1180">
    <property type="entry name" value="Golgi alpha-mannosidase II"/>
    <property type="match status" value="1"/>
</dbReference>
<accession>A0A917LX83</accession>
<keyword evidence="7" id="KW-0326">Glycosidase</keyword>
<evidence type="ECO:0000256" key="1">
    <source>
        <dbReference type="ARBA" id="ARBA00001462"/>
    </source>
</evidence>
<dbReference type="Pfam" id="PF06964">
    <property type="entry name" value="Alpha-L-AF_C"/>
    <property type="match status" value="1"/>
</dbReference>
<evidence type="ECO:0000313" key="10">
    <source>
        <dbReference type="EMBL" id="GGG63171.1"/>
    </source>
</evidence>
<keyword evidence="5" id="KW-0378">Hydrolase</keyword>
<dbReference type="SMART" id="SM00813">
    <property type="entry name" value="Alpha-L-AF_C"/>
    <property type="match status" value="1"/>
</dbReference>
<evidence type="ECO:0000256" key="6">
    <source>
        <dbReference type="ARBA" id="ARBA00023277"/>
    </source>
</evidence>
<dbReference type="InterPro" id="IPR017853">
    <property type="entry name" value="GH"/>
</dbReference>
<dbReference type="InterPro" id="IPR013780">
    <property type="entry name" value="Glyco_hydro_b"/>
</dbReference>
<sequence length="684" mass="75836">MSAFSSICRALMVVQFSAVALAQVMQVKPMPQTVKVEVNPSGNLGVVSPHIFGSFLEPIDNSINNGVIAEILVNGSLESGLWNHAMLEQLFRDQPELIDSKNSTGIPIPWQPLNRAAGNRYELHVRDAANSWQSLEIMGTPDELTGIKQRVYLPVPRTYGYNVSFYAKHVSGPAKVTVSLRSRDSEKVLASASIEATAGEWAKYTAKLELNRDQVRRLEPVDFAVSVEGDERVDVDLISLMPDDAVGTFDPDVVRLADEMHMTELRLGGNFSSYYHWRDGIGPLDKRVTMENIAWGIPEYNNFGTDEFLSFCKLVHAEPQFNLNMGSGTPQEAVDWVRYIRNGYQGPMILEMGNELYGKWQVGYPTIREIAPRTLAFSQALKPMSKDALLMATGETPNDFERWNAAQLSNPPGTFDLLTMHFITGTNHVRLQPYTPDFMAAAAYAVPYGLGPELDRMQAQMDAVPGYKGKAHFAVTEWLFNSKGQGERNFTNESPSSRNEGGAVMIASTFNTYFRHNSQVKLVDMTGLMEFAGIWKRREQVFVSPSYYVFQMYSAAKGDTVLPVTTDSGTYSVKNGTLGYADVADVPYIDAVATRNEKNRTITLFIVNRSLTNDVPIEINLGGFAAGGAAKVEQISAVSRYMINDEVEPKRVAPQVFSLKAASKKPLSITVPHESVTSIQLQER</sequence>
<dbReference type="Gene3D" id="2.60.120.260">
    <property type="entry name" value="Galactose-binding domain-like"/>
    <property type="match status" value="1"/>
</dbReference>
<evidence type="ECO:0000256" key="8">
    <source>
        <dbReference type="SAM" id="SignalP"/>
    </source>
</evidence>
<dbReference type="InterPro" id="IPR055235">
    <property type="entry name" value="ASD1_cat"/>
</dbReference>
<proteinExistence type="inferred from homology"/>
<dbReference type="EMBL" id="BMGT01000001">
    <property type="protein sequence ID" value="GGG63171.1"/>
    <property type="molecule type" value="Genomic_DNA"/>
</dbReference>
<evidence type="ECO:0000256" key="4">
    <source>
        <dbReference type="ARBA" id="ARBA00012670"/>
    </source>
</evidence>
<dbReference type="Pfam" id="PF22848">
    <property type="entry name" value="ASD1_dom"/>
    <property type="match status" value="1"/>
</dbReference>
<dbReference type="Proteomes" id="UP000647241">
    <property type="component" value="Unassembled WGS sequence"/>
</dbReference>
<evidence type="ECO:0000256" key="5">
    <source>
        <dbReference type="ARBA" id="ARBA00022801"/>
    </source>
</evidence>
<dbReference type="SUPFAM" id="SSF51445">
    <property type="entry name" value="(Trans)glycosidases"/>
    <property type="match status" value="1"/>
</dbReference>
<reference evidence="10" key="2">
    <citation type="submission" date="2020-09" db="EMBL/GenBank/DDBJ databases">
        <authorList>
            <person name="Sun Q."/>
            <person name="Zhou Y."/>
        </authorList>
    </citation>
    <scope>NUCLEOTIDE SEQUENCE</scope>
    <source>
        <strain evidence="10">CGMCC 1.12997</strain>
    </source>
</reference>
<evidence type="ECO:0000256" key="2">
    <source>
        <dbReference type="ARBA" id="ARBA00007186"/>
    </source>
</evidence>
<feature type="signal peptide" evidence="8">
    <location>
        <begin position="1"/>
        <end position="22"/>
    </location>
</feature>
<dbReference type="SUPFAM" id="SSF51011">
    <property type="entry name" value="Glycosyl hydrolase domain"/>
    <property type="match status" value="1"/>
</dbReference>
<name>A0A917LX83_9BACT</name>
<dbReference type="GO" id="GO:0000272">
    <property type="term" value="P:polysaccharide catabolic process"/>
    <property type="evidence" value="ECO:0007669"/>
    <property type="project" value="TreeGrafter"/>
</dbReference>
<keyword evidence="11" id="KW-1185">Reference proteome</keyword>
<protein>
    <recommendedName>
        <fullName evidence="4">non-reducing end alpha-L-arabinofuranosidase</fullName>
        <ecNumber evidence="4">3.2.1.55</ecNumber>
    </recommendedName>
</protein>
<comment type="catalytic activity">
    <reaction evidence="1">
        <text>Hydrolysis of terminal non-reducing alpha-L-arabinofuranoside residues in alpha-L-arabinosides.</text>
        <dbReference type="EC" id="3.2.1.55"/>
    </reaction>
</comment>
<dbReference type="Gene3D" id="3.20.20.80">
    <property type="entry name" value="Glycosidases"/>
    <property type="match status" value="1"/>
</dbReference>
<dbReference type="GO" id="GO:0046556">
    <property type="term" value="F:alpha-L-arabinofuranosidase activity"/>
    <property type="evidence" value="ECO:0007669"/>
    <property type="project" value="UniProtKB-EC"/>
</dbReference>
<dbReference type="InterPro" id="IPR010720">
    <property type="entry name" value="Alpha-L-AF_C"/>
</dbReference>
<dbReference type="RefSeq" id="WP_188552213.1">
    <property type="nucleotide sequence ID" value="NZ_BMGT01000001.1"/>
</dbReference>
<dbReference type="PANTHER" id="PTHR43576">
    <property type="entry name" value="ALPHA-L-ARABINOFURANOSIDASE C-RELATED"/>
    <property type="match status" value="1"/>
</dbReference>
<evidence type="ECO:0000259" key="9">
    <source>
        <dbReference type="SMART" id="SM00813"/>
    </source>
</evidence>
<dbReference type="EC" id="3.2.1.55" evidence="4"/>
<gene>
    <name evidence="10" type="ORF">GCM10011585_00850</name>
</gene>
<reference evidence="10" key="1">
    <citation type="journal article" date="2014" name="Int. J. Syst. Evol. Microbiol.">
        <title>Complete genome sequence of Corynebacterium casei LMG S-19264T (=DSM 44701T), isolated from a smear-ripened cheese.</title>
        <authorList>
            <consortium name="US DOE Joint Genome Institute (JGI-PGF)"/>
            <person name="Walter F."/>
            <person name="Albersmeier A."/>
            <person name="Kalinowski J."/>
            <person name="Ruckert C."/>
        </authorList>
    </citation>
    <scope>NUCLEOTIDE SEQUENCE</scope>
    <source>
        <strain evidence="10">CGMCC 1.12997</strain>
    </source>
</reference>
<evidence type="ECO:0000256" key="7">
    <source>
        <dbReference type="ARBA" id="ARBA00023295"/>
    </source>
</evidence>
<organism evidence="10 11">
    <name type="scientific">Edaphobacter dinghuensis</name>
    <dbReference type="NCBI Taxonomy" id="1560005"/>
    <lineage>
        <taxon>Bacteria</taxon>
        <taxon>Pseudomonadati</taxon>
        <taxon>Acidobacteriota</taxon>
        <taxon>Terriglobia</taxon>
        <taxon>Terriglobales</taxon>
        <taxon>Acidobacteriaceae</taxon>
        <taxon>Edaphobacter</taxon>
    </lineage>
</organism>
<keyword evidence="8" id="KW-0732">Signal</keyword>
<evidence type="ECO:0000256" key="3">
    <source>
        <dbReference type="ARBA" id="ARBA00011165"/>
    </source>
</evidence>
<comment type="caution">
    <text evidence="10">The sequence shown here is derived from an EMBL/GenBank/DDBJ whole genome shotgun (WGS) entry which is preliminary data.</text>
</comment>
<feature type="chain" id="PRO_5038093353" description="non-reducing end alpha-L-arabinofuranosidase" evidence="8">
    <location>
        <begin position="23"/>
        <end position="684"/>
    </location>
</feature>
<feature type="domain" description="Alpha-L-arabinofuranosidase C-terminal" evidence="9">
    <location>
        <begin position="486"/>
        <end position="675"/>
    </location>
</feature>
<comment type="subunit">
    <text evidence="3">Homohexamer; trimer of dimers.</text>
</comment>
<dbReference type="GO" id="GO:0046373">
    <property type="term" value="P:L-arabinose metabolic process"/>
    <property type="evidence" value="ECO:0007669"/>
    <property type="project" value="InterPro"/>
</dbReference>